<protein>
    <submittedName>
        <fullName evidence="2">Uncharacterized protein</fullName>
    </submittedName>
</protein>
<evidence type="ECO:0000313" key="3">
    <source>
        <dbReference type="Proteomes" id="UP001224674"/>
    </source>
</evidence>
<keyword evidence="3" id="KW-1185">Reference proteome</keyword>
<dbReference type="Proteomes" id="UP001224674">
    <property type="component" value="Chromosome"/>
</dbReference>
<reference evidence="2 3" key="1">
    <citation type="submission" date="2023-03" db="EMBL/GenBank/DDBJ databases">
        <title>Complete genome sequences of several Auritidibacter ignavus strains isolated from ear infections.</title>
        <authorList>
            <person name="Baehr T."/>
            <person name="Baumhoegger A.M."/>
        </authorList>
    </citation>
    <scope>NUCLEOTIDE SEQUENCE [LARGE SCALE GENOMIC DNA]</scope>
    <source>
        <strain evidence="2 3">BABAE-6</strain>
    </source>
</reference>
<proteinExistence type="predicted"/>
<evidence type="ECO:0000313" key="2">
    <source>
        <dbReference type="EMBL" id="WGH92758.1"/>
    </source>
</evidence>
<gene>
    <name evidence="2" type="ORF">QDX21_10695</name>
</gene>
<evidence type="ECO:0000256" key="1">
    <source>
        <dbReference type="SAM" id="MobiDB-lite"/>
    </source>
</evidence>
<dbReference type="RefSeq" id="WP_110111056.1">
    <property type="nucleotide sequence ID" value="NZ_CP122561.1"/>
</dbReference>
<name>A0AAJ6DEM3_9MICC</name>
<feature type="compositionally biased region" description="Basic and acidic residues" evidence="1">
    <location>
        <begin position="40"/>
        <end position="57"/>
    </location>
</feature>
<dbReference type="EMBL" id="CP122566">
    <property type="protein sequence ID" value="WGH92758.1"/>
    <property type="molecule type" value="Genomic_DNA"/>
</dbReference>
<sequence>MFGSYKNPNEIRKELHEVTQQISEHPLAAEQLKQAQELVERRKAEQVDPAEINRELTEQGLPSLEEQGKATTAGARSYYKLHRKKRKLERKLEAAS</sequence>
<feature type="region of interest" description="Disordered" evidence="1">
    <location>
        <begin position="40"/>
        <end position="82"/>
    </location>
</feature>
<dbReference type="AlphaFoldDB" id="A0AAJ6DEM3"/>
<accession>A0AAJ6DEM3</accession>
<organism evidence="2 3">
    <name type="scientific">Auritidibacter ignavus</name>
    <dbReference type="NCBI Taxonomy" id="678932"/>
    <lineage>
        <taxon>Bacteria</taxon>
        <taxon>Bacillati</taxon>
        <taxon>Actinomycetota</taxon>
        <taxon>Actinomycetes</taxon>
        <taxon>Micrococcales</taxon>
        <taxon>Micrococcaceae</taxon>
        <taxon>Auritidibacter</taxon>
    </lineage>
</organism>